<feature type="chain" id="PRO_5014772114" description="DUF2207 domain-containing protein" evidence="2">
    <location>
        <begin position="18"/>
        <end position="225"/>
    </location>
</feature>
<feature type="transmembrane region" description="Helical" evidence="1">
    <location>
        <begin position="179"/>
        <end position="199"/>
    </location>
</feature>
<evidence type="ECO:0000313" key="4">
    <source>
        <dbReference type="Proteomes" id="UP000232883"/>
    </source>
</evidence>
<keyword evidence="1" id="KW-0812">Transmembrane</keyword>
<keyword evidence="1" id="KW-1133">Transmembrane helix</keyword>
<sequence>MKAIIFFVLISASSALAQNRSIYLKVKDVKTDTAKKQIVFRYQLGNIAPKDSLGVIIRRANGQLVKLNSVYGDVGMTLTDGRKKTIFWNPVADRQKFDEDIGIFFIVKIGENQGLTRKQYFDLGRWTASAGLVGYSAWEGLSIGKAIRTYNSYNAPINISAKENLDAEMDNIQHRQQQFYRIVAVSVATVLANVTISLIQSKFKLKPTRFGLTGNKCCVGVAYKF</sequence>
<keyword evidence="1" id="KW-0472">Membrane</keyword>
<dbReference type="OrthoDB" id="953501at2"/>
<dbReference type="RefSeq" id="WP_100989734.1">
    <property type="nucleotide sequence ID" value="NZ_CP025096.1"/>
</dbReference>
<keyword evidence="2" id="KW-0732">Signal</keyword>
<accession>A0A2K8Z1B7</accession>
<feature type="signal peptide" evidence="2">
    <location>
        <begin position="1"/>
        <end position="17"/>
    </location>
</feature>
<evidence type="ECO:0000313" key="3">
    <source>
        <dbReference type="EMBL" id="AUD03667.1"/>
    </source>
</evidence>
<protein>
    <recommendedName>
        <fullName evidence="5">DUF2207 domain-containing protein</fullName>
    </recommendedName>
</protein>
<organism evidence="3 4">
    <name type="scientific">Spirosoma pollinicola</name>
    <dbReference type="NCBI Taxonomy" id="2057025"/>
    <lineage>
        <taxon>Bacteria</taxon>
        <taxon>Pseudomonadati</taxon>
        <taxon>Bacteroidota</taxon>
        <taxon>Cytophagia</taxon>
        <taxon>Cytophagales</taxon>
        <taxon>Cytophagaceae</taxon>
        <taxon>Spirosoma</taxon>
    </lineage>
</organism>
<dbReference type="AlphaFoldDB" id="A0A2K8Z1B7"/>
<proteinExistence type="predicted"/>
<dbReference type="KEGG" id="spir:CWM47_18645"/>
<dbReference type="Proteomes" id="UP000232883">
    <property type="component" value="Chromosome"/>
</dbReference>
<gene>
    <name evidence="3" type="ORF">CWM47_18645</name>
</gene>
<dbReference type="EMBL" id="CP025096">
    <property type="protein sequence ID" value="AUD03667.1"/>
    <property type="molecule type" value="Genomic_DNA"/>
</dbReference>
<evidence type="ECO:0000256" key="1">
    <source>
        <dbReference type="SAM" id="Phobius"/>
    </source>
</evidence>
<reference evidence="3 4" key="1">
    <citation type="submission" date="2017-11" db="EMBL/GenBank/DDBJ databases">
        <title>Taxonomic description and genome sequences of Spirosoma HA7 sp. nov., isolated from pollen microhabitat of Corylus avellana.</title>
        <authorList>
            <person name="Ambika Manirajan B."/>
            <person name="Suarez C."/>
            <person name="Ratering S."/>
            <person name="Geissler-Plaum R."/>
            <person name="Cardinale M."/>
            <person name="Sylvia S."/>
        </authorList>
    </citation>
    <scope>NUCLEOTIDE SEQUENCE [LARGE SCALE GENOMIC DNA]</scope>
    <source>
        <strain evidence="3 4">HA7</strain>
    </source>
</reference>
<evidence type="ECO:0000256" key="2">
    <source>
        <dbReference type="SAM" id="SignalP"/>
    </source>
</evidence>
<evidence type="ECO:0008006" key="5">
    <source>
        <dbReference type="Google" id="ProtNLM"/>
    </source>
</evidence>
<keyword evidence="4" id="KW-1185">Reference proteome</keyword>
<name>A0A2K8Z1B7_9BACT</name>